<evidence type="ECO:0000259" key="7">
    <source>
        <dbReference type="PROSITE" id="PS51180"/>
    </source>
</evidence>
<dbReference type="PhylomeDB" id="A7TLJ1"/>
<dbReference type="SMART" id="SM01041">
    <property type="entry name" value="BRO1"/>
    <property type="match status" value="1"/>
</dbReference>
<dbReference type="CDD" id="cd09242">
    <property type="entry name" value="BRO1_ScBro1_like"/>
    <property type="match status" value="1"/>
</dbReference>
<dbReference type="GeneID" id="5545061"/>
<dbReference type="Gene3D" id="1.25.40.280">
    <property type="entry name" value="alix/aip1 like domains"/>
    <property type="match status" value="1"/>
</dbReference>
<evidence type="ECO:0000256" key="5">
    <source>
        <dbReference type="ARBA" id="ARBA00041284"/>
    </source>
</evidence>
<dbReference type="GO" id="GO:1903003">
    <property type="term" value="P:positive regulation of protein deubiquitination"/>
    <property type="evidence" value="ECO:0007669"/>
    <property type="project" value="EnsemblFungi"/>
</dbReference>
<feature type="compositionally biased region" description="Polar residues" evidence="6">
    <location>
        <begin position="703"/>
        <end position="715"/>
    </location>
</feature>
<feature type="compositionally biased region" description="Polar residues" evidence="6">
    <location>
        <begin position="779"/>
        <end position="799"/>
    </location>
</feature>
<name>A7TLJ1_VANPO</name>
<evidence type="ECO:0000256" key="1">
    <source>
        <dbReference type="ARBA" id="ARBA00004177"/>
    </source>
</evidence>
<gene>
    <name evidence="8" type="ORF">Kpol_1024p31</name>
</gene>
<dbReference type="EMBL" id="DS480415">
    <property type="protein sequence ID" value="EDO16877.1"/>
    <property type="molecule type" value="Genomic_DNA"/>
</dbReference>
<dbReference type="InParanoid" id="A7TLJ1"/>
<feature type="region of interest" description="Disordered" evidence="6">
    <location>
        <begin position="771"/>
        <end position="813"/>
    </location>
</feature>
<dbReference type="GO" id="GO:0070676">
    <property type="term" value="P:intralumenal vesicle formation"/>
    <property type="evidence" value="ECO:0007669"/>
    <property type="project" value="EnsemblFungi"/>
</dbReference>
<dbReference type="OrthoDB" id="2141925at2759"/>
<dbReference type="GO" id="GO:0043328">
    <property type="term" value="P:protein transport to vacuole involved in ubiquitin-dependent protein catabolic process via the multivesicular body sorting pathway"/>
    <property type="evidence" value="ECO:0007669"/>
    <property type="project" value="EnsemblFungi"/>
</dbReference>
<dbReference type="InterPro" id="IPR004328">
    <property type="entry name" value="BRO1_dom"/>
</dbReference>
<dbReference type="Gene3D" id="1.20.120.560">
    <property type="entry name" value="alix/aip1 in complex with the ypdl late domain"/>
    <property type="match status" value="1"/>
</dbReference>
<dbReference type="STRING" id="436907.A7TLJ1"/>
<sequence length="857" mass="97195">MKPSFISLKEKDTEKIKWRKGLSSYLQRVYGSSWSQFYNEKLAKDFDHLRDTSNSDLAAESLLEQNCKYYAYLEHLYLRNGNANMKINSNFVWYEAGYNTALGSESFTQHSIIFEKACTLFNIAVLLTKVADEIVNDDYKTAVADLSKAVGCFEYISENFLNSPSIDLQADNTKFLASLCHAEAQELFLLKLLNGPDPKKQASLISKLSMATAKLYESCHNQVKNPGLKVKSYGLPSWATDINFKYHFYESVTAYYHAIALENQQKFGEAIGFVNLAYNCATSAIPFRAHLKDSFDVDTFRTTVDEYRTQLMRDNDYIYHDIIVQNVQLETVKSMDAIKVVSWDNQLEPFMKEVEEKCDVLFKGIVSIDVYEKESIYSEAKANILRRENEAAEMADLSYTSFIEFTNLPSLLNDLSNSYKSGSFHNRDESQANLMRPQIESWAQLVKNSPYKNIEEQMSIILNKRNGILQQLQHLPESERENAVKLKSSLIEASQSDEKIFGLIKPYAEDIAILLNTDKLWAVFNGFNQNTDTTESLLDIDDTENEKVIQKIKYLQELAEKLRLLKEERGRNLDELKQNINEDDITSLIIKNNSLSESELKRLFDAELEKFDPLSTRIEATIFKQSSIINEIKIELDNIFKLSGFHDKTSKEKEISEKRGKFFERLRDAMSNFSIFTTSISKGLQFYESLQKMVSHLQNISKSSTKQNVFSSPTIDSPPPLQPRPSELVSGMRDLNISSNANAQPMTVPITAQAPVSMSIPVPAPASSYSNAPPPYNVTNQHSSLSQRPAPQIPVSTASPAVPSGLNQPPLPPKNPVAEVSPGVIIDGQERNVRQNPTAFYNNPSVFDENMYSKFSR</sequence>
<feature type="domain" description="BRO1" evidence="7">
    <location>
        <begin position="4"/>
        <end position="399"/>
    </location>
</feature>
<evidence type="ECO:0000256" key="2">
    <source>
        <dbReference type="ARBA" id="ARBA00004496"/>
    </source>
</evidence>
<dbReference type="GO" id="GO:0072671">
    <property type="term" value="P:mitochondria-associated ubiquitin-dependent protein catabolic process"/>
    <property type="evidence" value="ECO:0007669"/>
    <property type="project" value="EnsemblFungi"/>
</dbReference>
<dbReference type="CDD" id="cd09237">
    <property type="entry name" value="V_ScBro1_like"/>
    <property type="match status" value="1"/>
</dbReference>
<dbReference type="Pfam" id="PF13949">
    <property type="entry name" value="ALIX_LYPXL_bnd"/>
    <property type="match status" value="1"/>
</dbReference>
<keyword evidence="3" id="KW-0963">Cytoplasm</keyword>
<dbReference type="PROSITE" id="PS51180">
    <property type="entry name" value="BRO1"/>
    <property type="match status" value="1"/>
</dbReference>
<dbReference type="RefSeq" id="XP_001644735.1">
    <property type="nucleotide sequence ID" value="XM_001644685.1"/>
</dbReference>
<keyword evidence="9" id="KW-1185">Reference proteome</keyword>
<dbReference type="HOGENOM" id="CLU_321635_0_0_1"/>
<organism evidence="9">
    <name type="scientific">Vanderwaltozyma polyspora (strain ATCC 22028 / DSM 70294 / BCRC 21397 / CBS 2163 / NBRC 10782 / NRRL Y-8283 / UCD 57-17)</name>
    <name type="common">Kluyveromyces polysporus</name>
    <dbReference type="NCBI Taxonomy" id="436907"/>
    <lineage>
        <taxon>Eukaryota</taxon>
        <taxon>Fungi</taxon>
        <taxon>Dikarya</taxon>
        <taxon>Ascomycota</taxon>
        <taxon>Saccharomycotina</taxon>
        <taxon>Saccharomycetes</taxon>
        <taxon>Saccharomycetales</taxon>
        <taxon>Saccharomycetaceae</taxon>
        <taxon>Vanderwaltozyma</taxon>
    </lineage>
</organism>
<dbReference type="OMA" id="YLKRSYG"/>
<proteinExistence type="predicted"/>
<dbReference type="GO" id="GO:0016579">
    <property type="term" value="P:protein deubiquitination"/>
    <property type="evidence" value="ECO:0007669"/>
    <property type="project" value="EnsemblFungi"/>
</dbReference>
<dbReference type="eggNOG" id="KOG2220">
    <property type="taxonomic scope" value="Eukaryota"/>
</dbReference>
<evidence type="ECO:0000313" key="9">
    <source>
        <dbReference type="Proteomes" id="UP000000267"/>
    </source>
</evidence>
<dbReference type="InterPro" id="IPR025304">
    <property type="entry name" value="ALIX_V_dom"/>
</dbReference>
<dbReference type="GO" id="GO:1903561">
    <property type="term" value="C:extracellular vesicle"/>
    <property type="evidence" value="ECO:0007669"/>
    <property type="project" value="EnsemblFungi"/>
</dbReference>
<comment type="subcellular location">
    <subcellularLocation>
        <location evidence="2">Cytoplasm</location>
    </subcellularLocation>
    <subcellularLocation>
        <location evidence="1">Endosome</location>
    </subcellularLocation>
</comment>
<dbReference type="GO" id="GO:0010008">
    <property type="term" value="C:endosome membrane"/>
    <property type="evidence" value="ECO:0007669"/>
    <property type="project" value="GOC"/>
</dbReference>
<dbReference type="Gene3D" id="1.20.140.50">
    <property type="entry name" value="alix/aip1 like domains"/>
    <property type="match status" value="1"/>
</dbReference>
<dbReference type="Pfam" id="PF03097">
    <property type="entry name" value="BRO1"/>
    <property type="match status" value="1"/>
</dbReference>
<dbReference type="KEGG" id="vpo:Kpol_1024p31"/>
<protein>
    <recommendedName>
        <fullName evidence="5">BRO domain-containing protein 1</fullName>
    </recommendedName>
</protein>
<evidence type="ECO:0000256" key="4">
    <source>
        <dbReference type="ARBA" id="ARBA00022753"/>
    </source>
</evidence>
<dbReference type="InterPro" id="IPR038499">
    <property type="entry name" value="BRO1_sf"/>
</dbReference>
<accession>A7TLJ1</accession>
<evidence type="ECO:0000256" key="6">
    <source>
        <dbReference type="SAM" id="MobiDB-lite"/>
    </source>
</evidence>
<dbReference type="GO" id="GO:0035800">
    <property type="term" value="F:deubiquitinase activator activity"/>
    <property type="evidence" value="ECO:0007669"/>
    <property type="project" value="EnsemblFungi"/>
</dbReference>
<dbReference type="FunCoup" id="A7TLJ1">
    <property type="interactions" value="106"/>
</dbReference>
<dbReference type="PANTHER" id="PTHR23030:SF30">
    <property type="entry name" value="TYROSINE-PROTEIN PHOSPHATASE NON-RECEPTOR TYPE 23"/>
    <property type="match status" value="1"/>
</dbReference>
<dbReference type="PANTHER" id="PTHR23030">
    <property type="entry name" value="PCD6 INTERACTING PROTEIN-RELATED"/>
    <property type="match status" value="1"/>
</dbReference>
<dbReference type="Proteomes" id="UP000000267">
    <property type="component" value="Unassembled WGS sequence"/>
</dbReference>
<evidence type="ECO:0000313" key="8">
    <source>
        <dbReference type="EMBL" id="EDO16877.1"/>
    </source>
</evidence>
<reference evidence="8 9" key="1">
    <citation type="journal article" date="2007" name="Proc. Natl. Acad. Sci. U.S.A.">
        <title>Independent sorting-out of thousands of duplicated gene pairs in two yeast species descended from a whole-genome duplication.</title>
        <authorList>
            <person name="Scannell D.R."/>
            <person name="Frank A.C."/>
            <person name="Conant G.C."/>
            <person name="Byrne K.P."/>
            <person name="Woolfit M."/>
            <person name="Wolfe K.H."/>
        </authorList>
    </citation>
    <scope>NUCLEOTIDE SEQUENCE [LARGE SCALE GENOMIC DNA]</scope>
    <source>
        <strain evidence="9">ATCC 22028 / DSM 70294 / BCRC 21397 / CBS 2163 / NBRC 10782 / NRRL Y-8283 / UCD 57-17</strain>
    </source>
</reference>
<dbReference type="GO" id="GO:1904669">
    <property type="term" value="P:ATP export"/>
    <property type="evidence" value="ECO:0007669"/>
    <property type="project" value="EnsemblFungi"/>
</dbReference>
<evidence type="ECO:0000256" key="3">
    <source>
        <dbReference type="ARBA" id="ARBA00022490"/>
    </source>
</evidence>
<dbReference type="AlphaFoldDB" id="A7TLJ1"/>
<dbReference type="GO" id="GO:0036010">
    <property type="term" value="P:protein localization to endosome"/>
    <property type="evidence" value="ECO:0007669"/>
    <property type="project" value="EnsemblFungi"/>
</dbReference>
<feature type="region of interest" description="Disordered" evidence="6">
    <location>
        <begin position="703"/>
        <end position="728"/>
    </location>
</feature>
<keyword evidence="4" id="KW-0967">Endosome</keyword>